<dbReference type="Gene3D" id="3.40.50.2300">
    <property type="match status" value="2"/>
</dbReference>
<accession>A0A3S4U8P7</accession>
<proteinExistence type="predicted"/>
<dbReference type="InterPro" id="IPR028082">
    <property type="entry name" value="Peripla_BP_I"/>
</dbReference>
<dbReference type="SUPFAM" id="SSF53822">
    <property type="entry name" value="Periplasmic binding protein-like I"/>
    <property type="match status" value="1"/>
</dbReference>
<organism evidence="1 2">
    <name type="scientific">Rodentibacter pneumotropicus</name>
    <dbReference type="NCBI Taxonomy" id="758"/>
    <lineage>
        <taxon>Bacteria</taxon>
        <taxon>Pseudomonadati</taxon>
        <taxon>Pseudomonadota</taxon>
        <taxon>Gammaproteobacteria</taxon>
        <taxon>Pasteurellales</taxon>
        <taxon>Pasteurellaceae</taxon>
        <taxon>Rodentibacter</taxon>
    </lineage>
</organism>
<protein>
    <submittedName>
        <fullName evidence="1">Transcriptional regulator GntR</fullName>
    </submittedName>
</protein>
<dbReference type="KEGG" id="rpne:NCTC8284_03066"/>
<sequence>MIEVANIPVIEIMDSTQPGIQQVIGFDNVAAAQTMVETMITRGYKILCISLHEWTNEPN</sequence>
<evidence type="ECO:0000313" key="1">
    <source>
        <dbReference type="EMBL" id="VEH67853.1"/>
    </source>
</evidence>
<dbReference type="EMBL" id="LR134405">
    <property type="protein sequence ID" value="VEH67853.1"/>
    <property type="molecule type" value="Genomic_DNA"/>
</dbReference>
<name>A0A3S4U8P7_9PAST</name>
<reference evidence="1 2" key="1">
    <citation type="submission" date="2018-12" db="EMBL/GenBank/DDBJ databases">
        <authorList>
            <consortium name="Pathogen Informatics"/>
        </authorList>
    </citation>
    <scope>NUCLEOTIDE SEQUENCE [LARGE SCALE GENOMIC DNA]</scope>
    <source>
        <strain evidence="1 2">NCTC8284</strain>
    </source>
</reference>
<dbReference type="Proteomes" id="UP000278733">
    <property type="component" value="Chromosome"/>
</dbReference>
<gene>
    <name evidence="1" type="primary">gntR_2</name>
    <name evidence="1" type="ORF">NCTC8284_03066</name>
</gene>
<evidence type="ECO:0000313" key="2">
    <source>
        <dbReference type="Proteomes" id="UP000278733"/>
    </source>
</evidence>
<dbReference type="AlphaFoldDB" id="A0A3S4U8P7"/>